<keyword evidence="8" id="KW-0998">Cell outer membrane</keyword>
<dbReference type="PRINTS" id="PR00811">
    <property type="entry name" value="BCTERIALGSPD"/>
</dbReference>
<sequence>MSSVIKGIMAVLICVALFGCASAKGARSAAVQGEAGAQPAAAASAGNAMPKRSEAPLTPEELKPANRVEELSLPSFAKPAPQKSLPGKVEKEPIDPKRIVHAEGPVLVNAEAMPLSDFVIYALGDILKVTFFIDEQVKNMKNPVTLRMAREMPADKVIEIVIGFLEKHDLTVEERGGALYITKAKVQPPKPPVDIRIGRTVPDSPAEILQVIPLKYIKFAELEYIVRTVYKSNVNIWQNYKDSTLLVSGPASAVREVAEIAELFDVPYIVDKKIVMLKLIYWQPEEFIKQISAILQGLNFPTPTSIKEPGVVFMPIKFLNTVLVIAPDEESLKYVVDWYRKLDTDESAGSSEKAFTYSPRFSKASDLVESLGRLYGISLAPSGPLPSSVSAPPPSLPAAKPGAPGQQQTQSSLAVGGLRLAADDKRNVILIRATPSEYRSILSYLEKLDMVPKQVLIETTIAELTLKDDLNYGLEWYIKNKMISGDYVLQTLGQLGLGATGLTYQFTSSSEKVQVLLNAFAQENKINVISSPRLMVLDNEESSIQIGSDIPIITGETKSTSADQQTTITTQSVQYRSTGLILTVRPTINTDGILTLNIALESSEAQSNTLSSVSSPLILTRKLNTIVVASTGRSIILGGLMSDNDSNTDTKVPLIGDIPLLGNLFKNTSKSKTKTELIILLTPRILTNTDDAVRLTDELKQGIQWFK</sequence>
<evidence type="ECO:0000256" key="5">
    <source>
        <dbReference type="ARBA" id="ARBA00022729"/>
    </source>
</evidence>
<comment type="subcellular location">
    <subcellularLocation>
        <location evidence="1 9">Cell outer membrane</location>
    </subcellularLocation>
</comment>
<evidence type="ECO:0000313" key="15">
    <source>
        <dbReference type="Proteomes" id="UP000705867"/>
    </source>
</evidence>
<reference evidence="14" key="2">
    <citation type="submission" date="2021-08" db="EMBL/GenBank/DDBJ databases">
        <authorList>
            <person name="Dalcin Martins P."/>
        </authorList>
    </citation>
    <scope>NUCLEOTIDE SEQUENCE</scope>
    <source>
        <strain evidence="14">MAG_39</strain>
    </source>
</reference>
<evidence type="ECO:0000256" key="11">
    <source>
        <dbReference type="SAM" id="SignalP"/>
    </source>
</evidence>
<dbReference type="NCBIfam" id="TIGR02517">
    <property type="entry name" value="type_II_gspD"/>
    <property type="match status" value="1"/>
</dbReference>
<dbReference type="InterPro" id="IPR004846">
    <property type="entry name" value="T2SS/T3SS_dom"/>
</dbReference>
<feature type="domain" description="NolW-like" evidence="13">
    <location>
        <begin position="356"/>
        <end position="452"/>
    </location>
</feature>
<name>A0A953JCG0_9BACT</name>
<dbReference type="GO" id="GO:0015627">
    <property type="term" value="C:type II protein secretion system complex"/>
    <property type="evidence" value="ECO:0007669"/>
    <property type="project" value="InterPro"/>
</dbReference>
<dbReference type="GO" id="GO:0015628">
    <property type="term" value="P:protein secretion by the type II secretion system"/>
    <property type="evidence" value="ECO:0007669"/>
    <property type="project" value="InterPro"/>
</dbReference>
<dbReference type="Pfam" id="PF03958">
    <property type="entry name" value="Secretin_N"/>
    <property type="match status" value="1"/>
</dbReference>
<dbReference type="InterPro" id="IPR038591">
    <property type="entry name" value="NolW-like_sf"/>
</dbReference>
<evidence type="ECO:0000256" key="7">
    <source>
        <dbReference type="ARBA" id="ARBA00023136"/>
    </source>
</evidence>
<evidence type="ECO:0000259" key="13">
    <source>
        <dbReference type="Pfam" id="PF03958"/>
    </source>
</evidence>
<evidence type="ECO:0000313" key="14">
    <source>
        <dbReference type="EMBL" id="MBZ0157004.1"/>
    </source>
</evidence>
<evidence type="ECO:0000256" key="10">
    <source>
        <dbReference type="SAM" id="MobiDB-lite"/>
    </source>
</evidence>
<comment type="similarity">
    <text evidence="2">Belongs to the bacterial secretin family. GSP D subfamily.</text>
</comment>
<dbReference type="InterPro" id="IPR013356">
    <property type="entry name" value="T2SS_GspD"/>
</dbReference>
<keyword evidence="5 11" id="KW-0732">Signal</keyword>
<protein>
    <submittedName>
        <fullName evidence="14">Type II secretion system secretin GspD</fullName>
    </submittedName>
</protein>
<keyword evidence="7" id="KW-0472">Membrane</keyword>
<dbReference type="PROSITE" id="PS51257">
    <property type="entry name" value="PROKAR_LIPOPROTEIN"/>
    <property type="match status" value="1"/>
</dbReference>
<dbReference type="EMBL" id="JAIOIV010000100">
    <property type="protein sequence ID" value="MBZ0157004.1"/>
    <property type="molecule type" value="Genomic_DNA"/>
</dbReference>
<evidence type="ECO:0000256" key="9">
    <source>
        <dbReference type="RuleBase" id="RU004004"/>
    </source>
</evidence>
<dbReference type="Gene3D" id="3.30.1370.120">
    <property type="match status" value="2"/>
</dbReference>
<dbReference type="AlphaFoldDB" id="A0A953JCG0"/>
<evidence type="ECO:0000256" key="6">
    <source>
        <dbReference type="ARBA" id="ARBA00022927"/>
    </source>
</evidence>
<dbReference type="PANTHER" id="PTHR30332:SF24">
    <property type="entry name" value="SECRETIN GSPD-RELATED"/>
    <property type="match status" value="1"/>
</dbReference>
<dbReference type="InterPro" id="IPR050810">
    <property type="entry name" value="Bact_Secretion_Sys_Channel"/>
</dbReference>
<feature type="region of interest" description="Disordered" evidence="10">
    <location>
        <begin position="42"/>
        <end position="61"/>
    </location>
</feature>
<dbReference type="InterPro" id="IPR001775">
    <property type="entry name" value="GspD/PilQ"/>
</dbReference>
<feature type="chain" id="PRO_5037889443" evidence="11">
    <location>
        <begin position="24"/>
        <end position="707"/>
    </location>
</feature>
<organism evidence="14 15">
    <name type="scientific">Candidatus Nitrobium versatile</name>
    <dbReference type="NCBI Taxonomy" id="2884831"/>
    <lineage>
        <taxon>Bacteria</taxon>
        <taxon>Pseudomonadati</taxon>
        <taxon>Nitrospirota</taxon>
        <taxon>Nitrospiria</taxon>
        <taxon>Nitrospirales</taxon>
        <taxon>Nitrospiraceae</taxon>
        <taxon>Candidatus Nitrobium</taxon>
    </lineage>
</organism>
<evidence type="ECO:0000256" key="4">
    <source>
        <dbReference type="ARBA" id="ARBA00022452"/>
    </source>
</evidence>
<dbReference type="Pfam" id="PF00263">
    <property type="entry name" value="Secretin"/>
    <property type="match status" value="1"/>
</dbReference>
<evidence type="ECO:0000256" key="3">
    <source>
        <dbReference type="ARBA" id="ARBA00022448"/>
    </source>
</evidence>
<dbReference type="GO" id="GO:0009279">
    <property type="term" value="C:cell outer membrane"/>
    <property type="evidence" value="ECO:0007669"/>
    <property type="project" value="UniProtKB-SubCell"/>
</dbReference>
<keyword evidence="6" id="KW-0653">Protein transport</keyword>
<evidence type="ECO:0000259" key="12">
    <source>
        <dbReference type="Pfam" id="PF00263"/>
    </source>
</evidence>
<comment type="caution">
    <text evidence="14">The sequence shown here is derived from an EMBL/GenBank/DDBJ whole genome shotgun (WGS) entry which is preliminary data.</text>
</comment>
<dbReference type="InterPro" id="IPR005644">
    <property type="entry name" value="NolW-like"/>
</dbReference>
<dbReference type="Gene3D" id="3.55.50.30">
    <property type="match status" value="1"/>
</dbReference>
<keyword evidence="4" id="KW-1134">Transmembrane beta strand</keyword>
<keyword evidence="4" id="KW-0812">Transmembrane</keyword>
<proteinExistence type="inferred from homology"/>
<feature type="signal peptide" evidence="11">
    <location>
        <begin position="1"/>
        <end position="23"/>
    </location>
</feature>
<feature type="region of interest" description="Disordered" evidence="10">
    <location>
        <begin position="386"/>
        <end position="409"/>
    </location>
</feature>
<evidence type="ECO:0000256" key="1">
    <source>
        <dbReference type="ARBA" id="ARBA00004442"/>
    </source>
</evidence>
<dbReference type="PANTHER" id="PTHR30332">
    <property type="entry name" value="PROBABLE GENERAL SECRETION PATHWAY PROTEIN D"/>
    <property type="match status" value="1"/>
</dbReference>
<keyword evidence="3 9" id="KW-0813">Transport</keyword>
<gene>
    <name evidence="14" type="primary">gspD</name>
    <name evidence="14" type="ORF">K8I29_12440</name>
</gene>
<reference evidence="14" key="1">
    <citation type="journal article" date="2021" name="bioRxiv">
        <title>Unraveling nitrogen, sulfur and carbon metabolic pathways and microbial community transcriptional responses to substrate deprivation and toxicity stresses in a bioreactor mimicking anoxic brackish coastal sediment conditions.</title>
        <authorList>
            <person name="Martins P.D."/>
            <person name="Echeveste M.J."/>
            <person name="Arshad A."/>
            <person name="Kurth J."/>
            <person name="Ouboter H."/>
            <person name="Jetten M.S.M."/>
            <person name="Welte C.U."/>
        </authorList>
    </citation>
    <scope>NUCLEOTIDE SEQUENCE</scope>
    <source>
        <strain evidence="14">MAG_39</strain>
    </source>
</reference>
<accession>A0A953JCG0</accession>
<evidence type="ECO:0000256" key="2">
    <source>
        <dbReference type="ARBA" id="ARBA00006980"/>
    </source>
</evidence>
<feature type="domain" description="Type II/III secretion system secretin-like" evidence="12">
    <location>
        <begin position="520"/>
        <end position="686"/>
    </location>
</feature>
<dbReference type="Proteomes" id="UP000705867">
    <property type="component" value="Unassembled WGS sequence"/>
</dbReference>
<evidence type="ECO:0000256" key="8">
    <source>
        <dbReference type="ARBA" id="ARBA00023237"/>
    </source>
</evidence>